<dbReference type="PIRSF" id="PIRSF001589">
    <property type="entry name" value="Asn_synthetase_glu-h"/>
    <property type="match status" value="1"/>
</dbReference>
<accession>K6YEM7</accession>
<comment type="similarity">
    <text evidence="2">Belongs to the asparagine synthetase family.</text>
</comment>
<dbReference type="InterPro" id="IPR051786">
    <property type="entry name" value="ASN_synthetase/amidase"/>
</dbReference>
<evidence type="ECO:0000256" key="4">
    <source>
        <dbReference type="ARBA" id="ARBA00048741"/>
    </source>
</evidence>
<evidence type="ECO:0000256" key="1">
    <source>
        <dbReference type="ARBA" id="ARBA00005187"/>
    </source>
</evidence>
<organism evidence="7 8">
    <name type="scientific">Aliiglaciecola lipolytica E3</name>
    <dbReference type="NCBI Taxonomy" id="1127673"/>
    <lineage>
        <taxon>Bacteria</taxon>
        <taxon>Pseudomonadati</taxon>
        <taxon>Pseudomonadota</taxon>
        <taxon>Gammaproteobacteria</taxon>
        <taxon>Alteromonadales</taxon>
        <taxon>Alteromonadaceae</taxon>
        <taxon>Aliiglaciecola</taxon>
    </lineage>
</organism>
<protein>
    <recommendedName>
        <fullName evidence="3">asparagine synthase (glutamine-hydrolyzing)</fullName>
        <ecNumber evidence="3">6.3.5.4</ecNumber>
    </recommendedName>
</protein>
<dbReference type="PANTHER" id="PTHR43284">
    <property type="entry name" value="ASPARAGINE SYNTHETASE (GLUTAMINE-HYDROLYZING)"/>
    <property type="match status" value="1"/>
</dbReference>
<dbReference type="RefSeq" id="WP_008844898.1">
    <property type="nucleotide sequence ID" value="NZ_BAEN01000049.1"/>
</dbReference>
<dbReference type="GO" id="GO:0006529">
    <property type="term" value="P:asparagine biosynthetic process"/>
    <property type="evidence" value="ECO:0007669"/>
    <property type="project" value="InterPro"/>
</dbReference>
<name>K6YEM7_9ALTE</name>
<dbReference type="SUPFAM" id="SSF56235">
    <property type="entry name" value="N-terminal nucleophile aminohydrolases (Ntn hydrolases)"/>
    <property type="match status" value="1"/>
</dbReference>
<dbReference type="InterPro" id="IPR001962">
    <property type="entry name" value="Asn_synthase"/>
</dbReference>
<dbReference type="Pfam" id="PF00733">
    <property type="entry name" value="Asn_synthase"/>
    <property type="match status" value="1"/>
</dbReference>
<proteinExistence type="inferred from homology"/>
<dbReference type="GO" id="GO:0005829">
    <property type="term" value="C:cytosol"/>
    <property type="evidence" value="ECO:0007669"/>
    <property type="project" value="TreeGrafter"/>
</dbReference>
<gene>
    <name evidence="7" type="ORF">GLIP_2467</name>
</gene>
<evidence type="ECO:0000256" key="5">
    <source>
        <dbReference type="PIRSR" id="PIRSR001589-3"/>
    </source>
</evidence>
<dbReference type="AlphaFoldDB" id="K6YEM7"/>
<evidence type="ECO:0000256" key="3">
    <source>
        <dbReference type="ARBA" id="ARBA00012737"/>
    </source>
</evidence>
<sequence length="579" mass="65640">MHESSTWLTFEHGERKVIHVAKSQHLEWASGDSNYLCLFGYVFVDGCPADATELMSIFDLQEDLTQVYQRLSGQFWVLYVNQNRPVVLFNDQIGAKNCYFHETENALFFSNCLKDIKLHEDTNLQVNHQALYNYIYFHCIPSPTTIYELTSKLEPGKAVLFDSINGKTTELLYSPIFASSINNQKQAQEECLEIVEDCVKRADFGKVGAFLSGGLDSSTVAGMLAKINKNKAKTFSIGFKVKGYDETEYALITAKHFDTQHEVLYLEPEEAAKKFVEVAQHFDEPFGNSSAMAAFFCAKYAKEKGIEVLLAGDGGDELFAGNERYAKQKVFELYNRLPSFMGNVLNNAFNNRLGRKIPGVQKVASYLEQARVKLPGRLQTHNFVNQMGAEAIYSEALLAGVDKHIPILQLEQRFNECKSNHPVDQMLFLDWKNTLADNDLVKVTKMCDLAGVEVRFPLLDKKLIDFSCKIPAETKLPGGELRDFYKKSCKGFLADETLNKSKHGFGLPFGAWMKENQQLKDITIEALASFKKRNIVKNSLIDTALNSHNTVHTSYYGELIWIMVVLELWLQKEEPDFKV</sequence>
<evidence type="ECO:0000259" key="6">
    <source>
        <dbReference type="Pfam" id="PF00733"/>
    </source>
</evidence>
<feature type="domain" description="Asparagine synthetase" evidence="6">
    <location>
        <begin position="194"/>
        <end position="571"/>
    </location>
</feature>
<dbReference type="PANTHER" id="PTHR43284:SF1">
    <property type="entry name" value="ASPARAGINE SYNTHETASE"/>
    <property type="match status" value="1"/>
</dbReference>
<dbReference type="Gene3D" id="3.60.20.10">
    <property type="entry name" value="Glutamine Phosphoribosylpyrophosphate, subunit 1, domain 1"/>
    <property type="match status" value="1"/>
</dbReference>
<dbReference type="InterPro" id="IPR029055">
    <property type="entry name" value="Ntn_hydrolases_N"/>
</dbReference>
<evidence type="ECO:0000313" key="8">
    <source>
        <dbReference type="Proteomes" id="UP000006334"/>
    </source>
</evidence>
<reference evidence="7 8" key="1">
    <citation type="journal article" date="2017" name="Antonie Van Leeuwenhoek">
        <title>Rhizobium rhizosphaerae sp. nov., a novel species isolated from rice rhizosphere.</title>
        <authorList>
            <person name="Zhao J.J."/>
            <person name="Zhang J."/>
            <person name="Zhang R.J."/>
            <person name="Zhang C.W."/>
            <person name="Yin H.Q."/>
            <person name="Zhang X.X."/>
        </authorList>
    </citation>
    <scope>NUCLEOTIDE SEQUENCE [LARGE SCALE GENOMIC DNA]</scope>
    <source>
        <strain evidence="7 8">E3</strain>
    </source>
</reference>
<dbReference type="STRING" id="1127673.GLIP_2467"/>
<evidence type="ECO:0000313" key="7">
    <source>
        <dbReference type="EMBL" id="GAC15093.1"/>
    </source>
</evidence>
<dbReference type="GO" id="GO:0004066">
    <property type="term" value="F:asparagine synthase (glutamine-hydrolyzing) activity"/>
    <property type="evidence" value="ECO:0007669"/>
    <property type="project" value="UniProtKB-EC"/>
</dbReference>
<dbReference type="eggNOG" id="COG0367">
    <property type="taxonomic scope" value="Bacteria"/>
</dbReference>
<keyword evidence="8" id="KW-1185">Reference proteome</keyword>
<dbReference type="InterPro" id="IPR006426">
    <property type="entry name" value="Asn_synth_AEB"/>
</dbReference>
<evidence type="ECO:0000256" key="2">
    <source>
        <dbReference type="ARBA" id="ARBA00005752"/>
    </source>
</evidence>
<comment type="caution">
    <text evidence="7">The sequence shown here is derived from an EMBL/GenBank/DDBJ whole genome shotgun (WGS) entry which is preliminary data.</text>
</comment>
<dbReference type="SUPFAM" id="SSF52402">
    <property type="entry name" value="Adenine nucleotide alpha hydrolases-like"/>
    <property type="match status" value="1"/>
</dbReference>
<comment type="catalytic activity">
    <reaction evidence="4">
        <text>L-aspartate + L-glutamine + ATP + H2O = L-asparagine + L-glutamate + AMP + diphosphate + H(+)</text>
        <dbReference type="Rhea" id="RHEA:12228"/>
        <dbReference type="ChEBI" id="CHEBI:15377"/>
        <dbReference type="ChEBI" id="CHEBI:15378"/>
        <dbReference type="ChEBI" id="CHEBI:29985"/>
        <dbReference type="ChEBI" id="CHEBI:29991"/>
        <dbReference type="ChEBI" id="CHEBI:30616"/>
        <dbReference type="ChEBI" id="CHEBI:33019"/>
        <dbReference type="ChEBI" id="CHEBI:58048"/>
        <dbReference type="ChEBI" id="CHEBI:58359"/>
        <dbReference type="ChEBI" id="CHEBI:456215"/>
        <dbReference type="EC" id="6.3.5.4"/>
    </reaction>
</comment>
<dbReference type="InterPro" id="IPR014729">
    <property type="entry name" value="Rossmann-like_a/b/a_fold"/>
</dbReference>
<dbReference type="EC" id="6.3.5.4" evidence="3"/>
<dbReference type="Gene3D" id="3.40.50.620">
    <property type="entry name" value="HUPs"/>
    <property type="match status" value="2"/>
</dbReference>
<dbReference type="Proteomes" id="UP000006334">
    <property type="component" value="Unassembled WGS sequence"/>
</dbReference>
<feature type="site" description="Important for beta-aspartyl-AMP intermediate formation" evidence="5">
    <location>
        <position position="313"/>
    </location>
</feature>
<dbReference type="CDD" id="cd01991">
    <property type="entry name" value="Asn_synthase_B_C"/>
    <property type="match status" value="1"/>
</dbReference>
<dbReference type="EMBL" id="BAEN01000049">
    <property type="protein sequence ID" value="GAC15093.1"/>
    <property type="molecule type" value="Genomic_DNA"/>
</dbReference>
<comment type="pathway">
    <text evidence="1">Amino-acid biosynthesis; L-asparagine biosynthesis; L-asparagine from L-aspartate (L-Gln route): step 1/1.</text>
</comment>